<dbReference type="Proteomes" id="UP001281147">
    <property type="component" value="Unassembled WGS sequence"/>
</dbReference>
<comment type="caution">
    <text evidence="1">The sequence shown here is derived from an EMBL/GenBank/DDBJ whole genome shotgun (WGS) entry which is preliminary data.</text>
</comment>
<dbReference type="EMBL" id="JAUTXU010000001">
    <property type="protein sequence ID" value="KAK3726082.1"/>
    <property type="molecule type" value="Genomic_DNA"/>
</dbReference>
<protein>
    <submittedName>
        <fullName evidence="1">Uncharacterized protein</fullName>
    </submittedName>
</protein>
<reference evidence="1" key="1">
    <citation type="submission" date="2023-07" db="EMBL/GenBank/DDBJ databases">
        <title>Black Yeasts Isolated from many extreme environments.</title>
        <authorList>
            <person name="Coleine C."/>
            <person name="Stajich J.E."/>
            <person name="Selbmann L."/>
        </authorList>
    </citation>
    <scope>NUCLEOTIDE SEQUENCE</scope>
    <source>
        <strain evidence="1">CCFEE 5714</strain>
    </source>
</reference>
<accession>A0ACC3P1D3</accession>
<proteinExistence type="predicted"/>
<sequence length="544" mass="60731">MADMEKAAVKDTGSPQHDNPVGKSQDVEKGMQAGFIRRLKGDKNDPNELGKTLFEQSQQYDEAQLERDALRVRRKIDLLVLPMVSFFRNTSIAQTGTDILKMCGTYMISFLDKQTLNYSNAYGLQEDTNMSGSQYSWVASALNIGWLLAAYPWNLILQRYPIGRLIGCMLFVWGSVCMLQAAVFNFAGFFAIRFFLGALEAVVSPAFILLTSMFWEREEQSFRSSLWLACNGFASIIGALLAYGSGSVANLVIPNWKLIYLIVGSITICWGFVIVTYLPDGPHNAKMLSEYEKVVAVWRISRNRIGLKHNEVKWYQVKEALLDPKSWLVWLMGASVGVLNGGVANFTSALIKGFGYDALQASLMQTPGGAFEIVGCILFGWLSSFRGWYLPSIILGCIPGMAGLIGILTIDIKYRYALTAMAWMQNVLGSPLILCWTLPGVHVAGHTKRTTVLGLFFVMYCAGNIAGPHMFLESEVPRYPTAIKGLLGAYVAMIFFTSIYFALCVIQNKQRDRKGARGENVMLEGLEGFDDLTDWENQHFRYRL</sequence>
<keyword evidence="2" id="KW-1185">Reference proteome</keyword>
<evidence type="ECO:0000313" key="1">
    <source>
        <dbReference type="EMBL" id="KAK3726082.1"/>
    </source>
</evidence>
<gene>
    <name evidence="1" type="ORF">LTR37_000230</name>
</gene>
<name>A0ACC3P1D3_9PEZI</name>
<evidence type="ECO:0000313" key="2">
    <source>
        <dbReference type="Proteomes" id="UP001281147"/>
    </source>
</evidence>
<organism evidence="1 2">
    <name type="scientific">Vermiconidia calcicola</name>
    <dbReference type="NCBI Taxonomy" id="1690605"/>
    <lineage>
        <taxon>Eukaryota</taxon>
        <taxon>Fungi</taxon>
        <taxon>Dikarya</taxon>
        <taxon>Ascomycota</taxon>
        <taxon>Pezizomycotina</taxon>
        <taxon>Dothideomycetes</taxon>
        <taxon>Dothideomycetidae</taxon>
        <taxon>Mycosphaerellales</taxon>
        <taxon>Extremaceae</taxon>
        <taxon>Vermiconidia</taxon>
    </lineage>
</organism>